<evidence type="ECO:0000313" key="15">
    <source>
        <dbReference type="Proteomes" id="UP000719412"/>
    </source>
</evidence>
<keyword evidence="10 12" id="KW-0472">Membrane</keyword>
<evidence type="ECO:0000256" key="11">
    <source>
        <dbReference type="ARBA" id="ARBA00024225"/>
    </source>
</evidence>
<dbReference type="EMBL" id="JABDTM020004713">
    <property type="protein sequence ID" value="KAH0822027.1"/>
    <property type="molecule type" value="Genomic_DNA"/>
</dbReference>
<reference evidence="14" key="2">
    <citation type="submission" date="2021-08" db="EMBL/GenBank/DDBJ databases">
        <authorList>
            <person name="Eriksson T."/>
        </authorList>
    </citation>
    <scope>NUCLEOTIDE SEQUENCE</scope>
    <source>
        <strain evidence="14">Stoneville</strain>
        <tissue evidence="14">Whole head</tissue>
    </source>
</reference>
<dbReference type="GO" id="GO:0140571">
    <property type="term" value="F:transmembrane ascorbate ferrireductase activity"/>
    <property type="evidence" value="ECO:0007669"/>
    <property type="project" value="UniProtKB-EC"/>
</dbReference>
<keyword evidence="5 12" id="KW-0812">Transmembrane</keyword>
<dbReference type="InterPro" id="IPR006593">
    <property type="entry name" value="Cyt_b561/ferric_Rdtase_TM"/>
</dbReference>
<keyword evidence="9" id="KW-0408">Iron</keyword>
<evidence type="ECO:0000256" key="10">
    <source>
        <dbReference type="ARBA" id="ARBA00023136"/>
    </source>
</evidence>
<dbReference type="AlphaFoldDB" id="A0A8J6HXH6"/>
<gene>
    <name evidence="14" type="ORF">GEV33_000764</name>
</gene>
<evidence type="ECO:0000256" key="9">
    <source>
        <dbReference type="ARBA" id="ARBA00023004"/>
    </source>
</evidence>
<evidence type="ECO:0000256" key="6">
    <source>
        <dbReference type="ARBA" id="ARBA00022723"/>
    </source>
</evidence>
<evidence type="ECO:0000256" key="5">
    <source>
        <dbReference type="ARBA" id="ARBA00022692"/>
    </source>
</evidence>
<dbReference type="PANTHER" id="PTHR15422:SF43">
    <property type="entry name" value="ASCORBATE FERRIREDUCTASE (TRANSMEMBRANE)"/>
    <property type="match status" value="1"/>
</dbReference>
<proteinExistence type="predicted"/>
<evidence type="ECO:0000256" key="8">
    <source>
        <dbReference type="ARBA" id="ARBA00022989"/>
    </source>
</evidence>
<reference evidence="14" key="1">
    <citation type="journal article" date="2020" name="J Insects Food Feed">
        <title>The yellow mealworm (Tenebrio molitor) genome: a resource for the emerging insects as food and feed industry.</title>
        <authorList>
            <person name="Eriksson T."/>
            <person name="Andere A."/>
            <person name="Kelstrup H."/>
            <person name="Emery V."/>
            <person name="Picard C."/>
        </authorList>
    </citation>
    <scope>NUCLEOTIDE SEQUENCE</scope>
    <source>
        <strain evidence="14">Stoneville</strain>
        <tissue evidence="14">Whole head</tissue>
    </source>
</reference>
<feature type="transmembrane region" description="Helical" evidence="12">
    <location>
        <begin position="57"/>
        <end position="78"/>
    </location>
</feature>
<comment type="subcellular location">
    <subcellularLocation>
        <location evidence="2">Membrane</location>
        <topology evidence="2">Multi-pass membrane protein</topology>
    </subcellularLocation>
</comment>
<feature type="transmembrane region" description="Helical" evidence="12">
    <location>
        <begin position="98"/>
        <end position="117"/>
    </location>
</feature>
<keyword evidence="6" id="KW-0479">Metal-binding</keyword>
<keyword evidence="7" id="KW-0249">Electron transport</keyword>
<dbReference type="InterPro" id="IPR045150">
    <property type="entry name" value="CYB561D1/2"/>
</dbReference>
<evidence type="ECO:0000259" key="13">
    <source>
        <dbReference type="PROSITE" id="PS50939"/>
    </source>
</evidence>
<sequence>MTDLARKSGKPRAKKSATVYERLTWIGNTIFHQLVAVAGVFILWTLCYNFTNELSRWHMILLTIAYVPLMAEAIVLFANDNVWTQYIPRTTRYYIHGCLLFTSAVLATIGIAFMISVHDNPHFHSTHAWTGLVSWIFVLLSQFLGLASAKSQSLKFILRPVWFKFIHNLFGILGYTFGLVSLCFGLQKRSVANATTAESRVATFVIIGILGAWSLIAALKSAYSQLKAIIS</sequence>
<dbReference type="SMART" id="SM00665">
    <property type="entry name" value="B561"/>
    <property type="match status" value="1"/>
</dbReference>
<feature type="transmembrane region" description="Helical" evidence="12">
    <location>
        <begin position="30"/>
        <end position="51"/>
    </location>
</feature>
<evidence type="ECO:0000256" key="12">
    <source>
        <dbReference type="SAM" id="Phobius"/>
    </source>
</evidence>
<comment type="cofactor">
    <cofactor evidence="1">
        <name>heme b</name>
        <dbReference type="ChEBI" id="CHEBI:60344"/>
    </cofactor>
</comment>
<dbReference type="GO" id="GO:0016020">
    <property type="term" value="C:membrane"/>
    <property type="evidence" value="ECO:0007669"/>
    <property type="project" value="UniProtKB-SubCell"/>
</dbReference>
<keyword evidence="8 12" id="KW-1133">Transmembrane helix</keyword>
<evidence type="ECO:0000313" key="14">
    <source>
        <dbReference type="EMBL" id="KAH0822027.1"/>
    </source>
</evidence>
<feature type="transmembrane region" description="Helical" evidence="12">
    <location>
        <begin position="129"/>
        <end position="149"/>
    </location>
</feature>
<evidence type="ECO:0000256" key="7">
    <source>
        <dbReference type="ARBA" id="ARBA00022982"/>
    </source>
</evidence>
<dbReference type="PROSITE" id="PS50939">
    <property type="entry name" value="CYTOCHROME_B561"/>
    <property type="match status" value="1"/>
</dbReference>
<dbReference type="GO" id="GO:0140575">
    <property type="term" value="F:transmembrane monodehydroascorbate reductase activity"/>
    <property type="evidence" value="ECO:0007669"/>
    <property type="project" value="InterPro"/>
</dbReference>
<dbReference type="Pfam" id="PF03188">
    <property type="entry name" value="Cytochrom_B561"/>
    <property type="match status" value="1"/>
</dbReference>
<name>A0A8J6HXH6_TENMO</name>
<dbReference type="Proteomes" id="UP000719412">
    <property type="component" value="Unassembled WGS sequence"/>
</dbReference>
<evidence type="ECO:0000256" key="4">
    <source>
        <dbReference type="ARBA" id="ARBA00022617"/>
    </source>
</evidence>
<accession>A0A8J6HXH6</accession>
<feature type="transmembrane region" description="Helical" evidence="12">
    <location>
        <begin position="161"/>
        <end position="187"/>
    </location>
</feature>
<organism evidence="14 15">
    <name type="scientific">Tenebrio molitor</name>
    <name type="common">Yellow mealworm beetle</name>
    <dbReference type="NCBI Taxonomy" id="7067"/>
    <lineage>
        <taxon>Eukaryota</taxon>
        <taxon>Metazoa</taxon>
        <taxon>Ecdysozoa</taxon>
        <taxon>Arthropoda</taxon>
        <taxon>Hexapoda</taxon>
        <taxon>Insecta</taxon>
        <taxon>Pterygota</taxon>
        <taxon>Neoptera</taxon>
        <taxon>Endopterygota</taxon>
        <taxon>Coleoptera</taxon>
        <taxon>Polyphaga</taxon>
        <taxon>Cucujiformia</taxon>
        <taxon>Tenebrionidae</taxon>
        <taxon>Tenebrio</taxon>
    </lineage>
</organism>
<dbReference type="PANTHER" id="PTHR15422">
    <property type="entry name" value="OS05G0565100 PROTEIN"/>
    <property type="match status" value="1"/>
</dbReference>
<evidence type="ECO:0000256" key="3">
    <source>
        <dbReference type="ARBA" id="ARBA00022448"/>
    </source>
</evidence>
<keyword evidence="3" id="KW-0813">Transport</keyword>
<evidence type="ECO:0000256" key="1">
    <source>
        <dbReference type="ARBA" id="ARBA00001970"/>
    </source>
</evidence>
<comment type="caution">
    <text evidence="14">The sequence shown here is derived from an EMBL/GenBank/DDBJ whole genome shotgun (WGS) entry which is preliminary data.</text>
</comment>
<feature type="transmembrane region" description="Helical" evidence="12">
    <location>
        <begin position="199"/>
        <end position="219"/>
    </location>
</feature>
<dbReference type="EC" id="7.2.1.3" evidence="11"/>
<feature type="domain" description="Cytochrome b561" evidence="13">
    <location>
        <begin position="26"/>
        <end position="226"/>
    </location>
</feature>
<keyword evidence="4" id="KW-0349">Heme</keyword>
<dbReference type="GO" id="GO:0046872">
    <property type="term" value="F:metal ion binding"/>
    <property type="evidence" value="ECO:0007669"/>
    <property type="project" value="UniProtKB-KW"/>
</dbReference>
<keyword evidence="15" id="KW-1185">Reference proteome</keyword>
<evidence type="ECO:0000256" key="2">
    <source>
        <dbReference type="ARBA" id="ARBA00004141"/>
    </source>
</evidence>
<dbReference type="Gene3D" id="1.20.120.1770">
    <property type="match status" value="1"/>
</dbReference>
<protein>
    <recommendedName>
        <fullName evidence="11">ascorbate ferrireductase (transmembrane)</fullName>
        <ecNumber evidence="11">7.2.1.3</ecNumber>
    </recommendedName>
</protein>